<keyword evidence="1" id="KW-0472">Membrane</keyword>
<feature type="transmembrane region" description="Helical" evidence="1">
    <location>
        <begin position="82"/>
        <end position="101"/>
    </location>
</feature>
<dbReference type="SUPFAM" id="SSF52047">
    <property type="entry name" value="RNI-like"/>
    <property type="match status" value="1"/>
</dbReference>
<dbReference type="EMBL" id="BMER01000001">
    <property type="protein sequence ID" value="GGG81641.1"/>
    <property type="molecule type" value="Genomic_DNA"/>
</dbReference>
<feature type="transmembrane region" description="Helical" evidence="1">
    <location>
        <begin position="17"/>
        <end position="36"/>
    </location>
</feature>
<dbReference type="PANTHER" id="PTHR35889">
    <property type="entry name" value="CYCLOINULO-OLIGOSACCHARIDE FRUCTANOTRANSFERASE-RELATED"/>
    <property type="match status" value="1"/>
</dbReference>
<dbReference type="RefSeq" id="WP_188505074.1">
    <property type="nucleotide sequence ID" value="NZ_BMER01000001.1"/>
</dbReference>
<dbReference type="Gene3D" id="1.10.760.10">
    <property type="entry name" value="Cytochrome c-like domain"/>
    <property type="match status" value="1"/>
</dbReference>
<accession>A0A917HL24</accession>
<dbReference type="AlphaFoldDB" id="A0A917HL24"/>
<dbReference type="InterPro" id="IPR011429">
    <property type="entry name" value="Cyt_c_Planctomycete-type"/>
</dbReference>
<dbReference type="GO" id="GO:0020037">
    <property type="term" value="F:heme binding"/>
    <property type="evidence" value="ECO:0007669"/>
    <property type="project" value="InterPro"/>
</dbReference>
<dbReference type="Pfam" id="PF09990">
    <property type="entry name" value="DUF2231"/>
    <property type="match status" value="1"/>
</dbReference>
<dbReference type="InterPro" id="IPR032675">
    <property type="entry name" value="LRR_dom_sf"/>
</dbReference>
<keyword evidence="5" id="KW-1185">Reference proteome</keyword>
<sequence length="478" mass="52049">MESNGDMLLFFGRWHPLLVHLPIGMLVLSFLFALLGQRKSYAALVPAVAVTLLFGAAAAVLSGISGYLLSLDGGYDAQTLSLHQWLGISVALVSILCWLLYRKPTIEKDLLSPLRKIRFAFLTLMVALLCLAGHFGGTLTHGEDYLVEALPERTRQLLEWQPERMVIKDVQEAAVYADIVQPIFRQRCQSCHGPKKQEGELALHTMEMLMKGGENGAVITSGDTAASELYRRLMLPEGQEDRMPPRNRTPISEDQIKLIAWWISVGAPEDKQVKTLDQPEEIKPVLLALEGGADGSDMLDSNAALADLPPPNADAVEKLRAKGVKVVTLAANKHQLAINAINYPEFNAEDAQLLAALGEHVVQLELGDTKITDDALEPIGKLASLQQLHLKNTAIGNAGLAHIVACKQLRYINLVNTKVTDEGLHALTQLPALQAVYLYQTAVTAAGVSSLAQSRPVLQIDTGSYQLPALPTDTVVYQ</sequence>
<protein>
    <recommendedName>
        <fullName evidence="6">Planctomycete cytochrome C</fullName>
    </recommendedName>
</protein>
<feature type="transmembrane region" description="Helical" evidence="1">
    <location>
        <begin position="117"/>
        <end position="136"/>
    </location>
</feature>
<organism evidence="4 5">
    <name type="scientific">Parapedobacter pyrenivorans</name>
    <dbReference type="NCBI Taxonomy" id="1305674"/>
    <lineage>
        <taxon>Bacteria</taxon>
        <taxon>Pseudomonadati</taxon>
        <taxon>Bacteroidota</taxon>
        <taxon>Sphingobacteriia</taxon>
        <taxon>Sphingobacteriales</taxon>
        <taxon>Sphingobacteriaceae</taxon>
        <taxon>Parapedobacter</taxon>
    </lineage>
</organism>
<dbReference type="Gene3D" id="3.80.10.10">
    <property type="entry name" value="Ribonuclease Inhibitor"/>
    <property type="match status" value="1"/>
</dbReference>
<comment type="caution">
    <text evidence="4">The sequence shown here is derived from an EMBL/GenBank/DDBJ whole genome shotgun (WGS) entry which is preliminary data.</text>
</comment>
<dbReference type="Proteomes" id="UP000660862">
    <property type="component" value="Unassembled WGS sequence"/>
</dbReference>
<name>A0A917HL24_9SPHI</name>
<dbReference type="InterPro" id="IPR019251">
    <property type="entry name" value="DUF2231_TM"/>
</dbReference>
<dbReference type="GO" id="GO:0009055">
    <property type="term" value="F:electron transfer activity"/>
    <property type="evidence" value="ECO:0007669"/>
    <property type="project" value="InterPro"/>
</dbReference>
<feature type="domain" description="Cytochrome C Planctomycete-type" evidence="2">
    <location>
        <begin position="188"/>
        <end position="246"/>
    </location>
</feature>
<keyword evidence="1" id="KW-1133">Transmembrane helix</keyword>
<reference evidence="4" key="2">
    <citation type="submission" date="2020-09" db="EMBL/GenBank/DDBJ databases">
        <authorList>
            <person name="Sun Q."/>
            <person name="Zhou Y."/>
        </authorList>
    </citation>
    <scope>NUCLEOTIDE SEQUENCE</scope>
    <source>
        <strain evidence="4">CGMCC 1.12195</strain>
    </source>
</reference>
<proteinExistence type="predicted"/>
<keyword evidence="1" id="KW-0812">Transmembrane</keyword>
<evidence type="ECO:0008006" key="6">
    <source>
        <dbReference type="Google" id="ProtNLM"/>
    </source>
</evidence>
<evidence type="ECO:0000313" key="4">
    <source>
        <dbReference type="EMBL" id="GGG81641.1"/>
    </source>
</evidence>
<dbReference type="Pfam" id="PF07635">
    <property type="entry name" value="PSCyt1"/>
    <property type="match status" value="1"/>
</dbReference>
<evidence type="ECO:0000313" key="5">
    <source>
        <dbReference type="Proteomes" id="UP000660862"/>
    </source>
</evidence>
<feature type="transmembrane region" description="Helical" evidence="1">
    <location>
        <begin position="43"/>
        <end position="70"/>
    </location>
</feature>
<evidence type="ECO:0000259" key="2">
    <source>
        <dbReference type="Pfam" id="PF07635"/>
    </source>
</evidence>
<dbReference type="PANTHER" id="PTHR35889:SF3">
    <property type="entry name" value="F-BOX DOMAIN-CONTAINING PROTEIN"/>
    <property type="match status" value="1"/>
</dbReference>
<evidence type="ECO:0000259" key="3">
    <source>
        <dbReference type="Pfam" id="PF09990"/>
    </source>
</evidence>
<gene>
    <name evidence="4" type="ORF">GCM10007415_12920</name>
</gene>
<dbReference type="SUPFAM" id="SSF46626">
    <property type="entry name" value="Cytochrome c"/>
    <property type="match status" value="1"/>
</dbReference>
<feature type="domain" description="DUF2231" evidence="3">
    <location>
        <begin position="15"/>
        <end position="140"/>
    </location>
</feature>
<evidence type="ECO:0000256" key="1">
    <source>
        <dbReference type="SAM" id="Phobius"/>
    </source>
</evidence>
<reference evidence="4" key="1">
    <citation type="journal article" date="2014" name="Int. J. Syst. Evol. Microbiol.">
        <title>Complete genome sequence of Corynebacterium casei LMG S-19264T (=DSM 44701T), isolated from a smear-ripened cheese.</title>
        <authorList>
            <consortium name="US DOE Joint Genome Institute (JGI-PGF)"/>
            <person name="Walter F."/>
            <person name="Albersmeier A."/>
            <person name="Kalinowski J."/>
            <person name="Ruckert C."/>
        </authorList>
    </citation>
    <scope>NUCLEOTIDE SEQUENCE</scope>
    <source>
        <strain evidence="4">CGMCC 1.12195</strain>
    </source>
</reference>
<dbReference type="InterPro" id="IPR036909">
    <property type="entry name" value="Cyt_c-like_dom_sf"/>
</dbReference>